<feature type="chain" id="PRO_5015611844" description="DUF4595 domain-containing protein" evidence="1">
    <location>
        <begin position="19"/>
        <end position="269"/>
    </location>
</feature>
<keyword evidence="3" id="KW-1185">Reference proteome</keyword>
<evidence type="ECO:0008006" key="4">
    <source>
        <dbReference type="Google" id="ProtNLM"/>
    </source>
</evidence>
<feature type="signal peptide" evidence="1">
    <location>
        <begin position="1"/>
        <end position="18"/>
    </location>
</feature>
<dbReference type="OrthoDB" id="1452958at2"/>
<evidence type="ECO:0000256" key="1">
    <source>
        <dbReference type="SAM" id="SignalP"/>
    </source>
</evidence>
<organism evidence="2 3">
    <name type="scientific">Mesoflavibacter zeaxanthinifaciens subsp. sabulilitoris</name>
    <dbReference type="NCBI Taxonomy" id="1520893"/>
    <lineage>
        <taxon>Bacteria</taxon>
        <taxon>Pseudomonadati</taxon>
        <taxon>Bacteroidota</taxon>
        <taxon>Flavobacteriia</taxon>
        <taxon>Flavobacteriales</taxon>
        <taxon>Flavobacteriaceae</taxon>
        <taxon>Mesoflavibacter</taxon>
    </lineage>
</organism>
<evidence type="ECO:0000313" key="3">
    <source>
        <dbReference type="Proteomes" id="UP000238430"/>
    </source>
</evidence>
<gene>
    <name evidence="2" type="ORF">C7H61_12640</name>
</gene>
<dbReference type="EMBL" id="PXOT01000027">
    <property type="protein sequence ID" value="PSG86951.1"/>
    <property type="molecule type" value="Genomic_DNA"/>
</dbReference>
<name>A0A2T1N5T9_9FLAO</name>
<evidence type="ECO:0000313" key="2">
    <source>
        <dbReference type="EMBL" id="PSG86951.1"/>
    </source>
</evidence>
<accession>A0A2T1N5T9</accession>
<protein>
    <recommendedName>
        <fullName evidence="4">DUF4595 domain-containing protein</fullName>
    </recommendedName>
</protein>
<proteinExistence type="predicted"/>
<dbReference type="AlphaFoldDB" id="A0A2T1N5T9"/>
<reference evidence="2 3" key="1">
    <citation type="submission" date="2018-03" db="EMBL/GenBank/DDBJ databases">
        <title>Mesoflavibacter sp. HG37 and Mesoflavibacter sp. HG96 sp.nov., two marine bacteria isolated from seawater of Western Pacific Ocean.</title>
        <authorList>
            <person name="Cheng H."/>
            <person name="Wu Y.-H."/>
            <person name="Guo L.-L."/>
            <person name="Xu X.-W."/>
        </authorList>
    </citation>
    <scope>NUCLEOTIDE SEQUENCE [LARGE SCALE GENOMIC DNA]</scope>
    <source>
        <strain evidence="2 3">KCTC 42117</strain>
    </source>
</reference>
<sequence>MKYLSTFICLIITSLVIAQNNPLIKEAPLNPIVLKYKLEHFNLVGNIETATLNNSFQLQFNEDGLLVKVYNNVYDADKKLTKEYKYPNKTTILETKYEEENGIINSKYTLNNDQNIIHYEVLDTKNIPDYYILDPITYEYKDQLLIKATTDKSKHNYNFKSEITTYKYDNKKRLIQTSLLYDNEEDIKFRNTYDYSKFNEGKILFLKNNGYYQISQDYNSKGTLTYEVVKENGYKANPLSIIYRNPKYDEYGNLSTFNDGEYRYTYFKK</sequence>
<comment type="caution">
    <text evidence="2">The sequence shown here is derived from an EMBL/GenBank/DDBJ whole genome shotgun (WGS) entry which is preliminary data.</text>
</comment>
<keyword evidence="1" id="KW-0732">Signal</keyword>
<dbReference type="RefSeq" id="WP_106680287.1">
    <property type="nucleotide sequence ID" value="NZ_JACHWV010000002.1"/>
</dbReference>
<dbReference type="Proteomes" id="UP000238430">
    <property type="component" value="Unassembled WGS sequence"/>
</dbReference>